<sequence>MVDERSSTDRWPQRLPLTLIGVNYEHRLLGMLISGNLSDSLGASGRNQARVILMSWILPVIFGYGLIAYVMGRDINKARKVYKLNYVRLGRWTVRQPNGRFMRNLANVWDIATLGSKL</sequence>
<organism evidence="2 3">
    <name type="scientific">Escherichia phage Penshu1</name>
    <dbReference type="NCBI Taxonomy" id="2591101"/>
    <lineage>
        <taxon>Viruses</taxon>
        <taxon>Duplodnaviria</taxon>
        <taxon>Heunggongvirae</taxon>
        <taxon>Uroviricota</taxon>
        <taxon>Caudoviricetes</taxon>
        <taxon>Autographivirales</taxon>
        <taxon>Autotranscriptaviridae</taxon>
        <taxon>Studiervirinae</taxon>
        <taxon>Kayfunavirus</taxon>
        <taxon>Kayfunavirus penshu1</taxon>
    </lineage>
</organism>
<dbReference type="Proteomes" id="UP000324737">
    <property type="component" value="Segment"/>
</dbReference>
<keyword evidence="3" id="KW-1185">Reference proteome</keyword>
<evidence type="ECO:0000313" key="3">
    <source>
        <dbReference type="Proteomes" id="UP000324737"/>
    </source>
</evidence>
<keyword evidence="1" id="KW-0812">Transmembrane</keyword>
<dbReference type="EMBL" id="MK903281">
    <property type="protein sequence ID" value="QEG09777.1"/>
    <property type="molecule type" value="Genomic_DNA"/>
</dbReference>
<reference evidence="3" key="1">
    <citation type="submission" date="2019-05" db="EMBL/GenBank/DDBJ databases">
        <title>Complete Genome Sequence of Escherichia coli Podophage Penshu1.</title>
        <authorList>
            <person name="Pechacek D."/>
            <person name="Hwangbo M."/>
            <person name="Moreland R."/>
            <person name="Liu M."/>
            <person name="Ramsey J."/>
        </authorList>
    </citation>
    <scope>NUCLEOTIDE SEQUENCE [LARGE SCALE GENOMIC DNA]</scope>
</reference>
<gene>
    <name evidence="2" type="ORF">CPT_Penshu1_006</name>
</gene>
<feature type="transmembrane region" description="Helical" evidence="1">
    <location>
        <begin position="51"/>
        <end position="71"/>
    </location>
</feature>
<name>A0A5B9N6B1_9CAUD</name>
<accession>A0A5B9N6B1</accession>
<keyword evidence="1" id="KW-0472">Membrane</keyword>
<evidence type="ECO:0000256" key="1">
    <source>
        <dbReference type="SAM" id="Phobius"/>
    </source>
</evidence>
<protein>
    <submittedName>
        <fullName evidence="2">Uncharacterized protein</fullName>
    </submittedName>
</protein>
<evidence type="ECO:0000313" key="2">
    <source>
        <dbReference type="EMBL" id="QEG09777.1"/>
    </source>
</evidence>
<proteinExistence type="predicted"/>
<keyword evidence="1" id="KW-1133">Transmembrane helix</keyword>